<dbReference type="Gene3D" id="3.40.50.300">
    <property type="entry name" value="P-loop containing nucleotide triphosphate hydrolases"/>
    <property type="match status" value="1"/>
</dbReference>
<dbReference type="RefSeq" id="WP_087267165.1">
    <property type="nucleotide sequence ID" value="NZ_JBJGBV010000002.1"/>
</dbReference>
<evidence type="ECO:0000256" key="1">
    <source>
        <dbReference type="SAM" id="Coils"/>
    </source>
</evidence>
<comment type="caution">
    <text evidence="2">The sequence shown here is derived from an EMBL/GenBank/DDBJ whole genome shotgun (WGS) entry which is preliminary data.</text>
</comment>
<dbReference type="AlphaFoldDB" id="A0A1Y3PAB8"/>
<accession>A0A1Y3PAB8</accession>
<keyword evidence="1" id="KW-0175">Coiled coil</keyword>
<organism evidence="2 3">
    <name type="scientific">Pseudomonas caspiana</name>
    <dbReference type="NCBI Taxonomy" id="1451454"/>
    <lineage>
        <taxon>Bacteria</taxon>
        <taxon>Pseudomonadati</taxon>
        <taxon>Pseudomonadota</taxon>
        <taxon>Gammaproteobacteria</taxon>
        <taxon>Pseudomonadales</taxon>
        <taxon>Pseudomonadaceae</taxon>
        <taxon>Pseudomonas</taxon>
    </lineage>
</organism>
<evidence type="ECO:0000313" key="3">
    <source>
        <dbReference type="Proteomes" id="UP000195440"/>
    </source>
</evidence>
<reference evidence="2 3" key="1">
    <citation type="journal article" date="2017" name="Syst. Appl. Microbiol.">
        <title>Pseudomonas caspiana sp. nov., a citrus pathogen in the Pseudomonas syringae phylogenetic group.</title>
        <authorList>
            <person name="Busquets A."/>
            <person name="Gomila M."/>
            <person name="Beiki F."/>
            <person name="Mulet M."/>
            <person name="Rahimian H."/>
            <person name="Garcia-Valdes E."/>
            <person name="Lalucat J."/>
        </authorList>
    </citation>
    <scope>NUCLEOTIDE SEQUENCE [LARGE SCALE GENOMIC DNA]</scope>
    <source>
        <strain evidence="2 3">FBF102</strain>
    </source>
</reference>
<feature type="coiled-coil region" evidence="1">
    <location>
        <begin position="225"/>
        <end position="252"/>
    </location>
</feature>
<sequence length="573" mass="64700">MNRQVIFERLWLVSEKERKGRALKFGPKTLLFGGNGTGKSRITKALFWTLGCNPPKFQVGAWDPDTISGLEFTFNDKKYLVIRDGRTFGLFDESENIIIAADTIRAWEKEISEFFGFHLTLKRPRGETLSRAGMDYLTIPFYIDQDGSWGHDWDTFENLSQFSQWKKPTFQLFLGMRPNSYFAATQKRDAVRQEIKSKAKELDAQKSAFKRVAELLPRGLPSLNISVFRNELNELGRQSNSLQKKQSEIKAKLILLVNERQKISSEVALVTKARQELSADLGFLSEIPNSTLECPTCGTQHQNSFHAKLELSNDIETMSSLEAELRKKLAETRPREAKLRSELISASKTTNKIEMLLNTKRARLKLEDVMASYSKKTLDSAFHQVSRELSVAKDTLEIQESKLDREVKKFDDKNRLKSVSDYYSSQLEHLSIALNIPATEQVDNPTPGARSSSGGSSAPRSILAIHVAMLASNLKWGDTPLFPFVVDTPSQSGQDDKNLGKMIEILAMTAGGSHQIILAAERLPENINISEYSIIRNEEKMSALSSDFFEEAMSRLKHPYGNLKSKLTELNNS</sequence>
<evidence type="ECO:0000313" key="2">
    <source>
        <dbReference type="EMBL" id="OUM73744.1"/>
    </source>
</evidence>
<dbReference type="EMBL" id="LOHF01000008">
    <property type="protein sequence ID" value="OUM73744.1"/>
    <property type="molecule type" value="Genomic_DNA"/>
</dbReference>
<dbReference type="OrthoDB" id="8107482at2"/>
<gene>
    <name evidence="2" type="ORF">AUC60_11780</name>
</gene>
<protein>
    <recommendedName>
        <fullName evidence="4">Rad50/SbcC-type AAA domain-containing protein</fullName>
    </recommendedName>
</protein>
<dbReference type="InterPro" id="IPR027417">
    <property type="entry name" value="P-loop_NTPase"/>
</dbReference>
<evidence type="ECO:0008006" key="4">
    <source>
        <dbReference type="Google" id="ProtNLM"/>
    </source>
</evidence>
<dbReference type="Proteomes" id="UP000195440">
    <property type="component" value="Unassembled WGS sequence"/>
</dbReference>
<proteinExistence type="predicted"/>
<name>A0A1Y3PAB8_9PSED</name>
<keyword evidence="3" id="KW-1185">Reference proteome</keyword>
<dbReference type="SUPFAM" id="SSF52540">
    <property type="entry name" value="P-loop containing nucleoside triphosphate hydrolases"/>
    <property type="match status" value="1"/>
</dbReference>